<keyword evidence="2" id="KW-1185">Reference proteome</keyword>
<comment type="caution">
    <text evidence="1">The sequence shown here is derived from an EMBL/GenBank/DDBJ whole genome shotgun (WGS) entry which is preliminary data.</text>
</comment>
<evidence type="ECO:0000313" key="2">
    <source>
        <dbReference type="Proteomes" id="UP000272474"/>
    </source>
</evidence>
<dbReference type="AlphaFoldDB" id="A0A3A9Z3Y2"/>
<dbReference type="RefSeq" id="WP_120678063.1">
    <property type="nucleotide sequence ID" value="NZ_RBAL01000005.1"/>
</dbReference>
<reference evidence="1 2" key="1">
    <citation type="journal article" date="2014" name="Int. J. Syst. Evol. Microbiol.">
        <title>Streptomyces hoynatensis sp. nov., isolated from deep marine sediment.</title>
        <authorList>
            <person name="Veyisoglu A."/>
            <person name="Sahin N."/>
        </authorList>
    </citation>
    <scope>NUCLEOTIDE SEQUENCE [LARGE SCALE GENOMIC DNA]</scope>
    <source>
        <strain evidence="1 2">KCTC 29097</strain>
    </source>
</reference>
<protein>
    <submittedName>
        <fullName evidence="1">Uncharacterized protein</fullName>
    </submittedName>
</protein>
<organism evidence="1 2">
    <name type="scientific">Streptomyces hoynatensis</name>
    <dbReference type="NCBI Taxonomy" id="1141874"/>
    <lineage>
        <taxon>Bacteria</taxon>
        <taxon>Bacillati</taxon>
        <taxon>Actinomycetota</taxon>
        <taxon>Actinomycetes</taxon>
        <taxon>Kitasatosporales</taxon>
        <taxon>Streptomycetaceae</taxon>
        <taxon>Streptomyces</taxon>
    </lineage>
</organism>
<accession>A0A3A9Z3Y2</accession>
<evidence type="ECO:0000313" key="1">
    <source>
        <dbReference type="EMBL" id="RKN42950.1"/>
    </source>
</evidence>
<dbReference type="EMBL" id="RBAL01000005">
    <property type="protein sequence ID" value="RKN42950.1"/>
    <property type="molecule type" value="Genomic_DNA"/>
</dbReference>
<gene>
    <name evidence="1" type="ORF">D7294_10500</name>
</gene>
<name>A0A3A9Z3Y2_9ACTN</name>
<dbReference type="Proteomes" id="UP000272474">
    <property type="component" value="Unassembled WGS sequence"/>
</dbReference>
<dbReference type="OrthoDB" id="4238078at2"/>
<proteinExistence type="predicted"/>
<sequence length="209" mass="23116">MAEWVAGFDYPEGGFIELDMSAEDVAERAAQQIADRGGELDQAYAEEAYVELKAIRDRALERNASPVIVFAPAYPSELRPMLPITAFVAPWDAPPEQRTPEAIAELARQPQPYRFQEPDVKVVELPAGPACRVHELVLNDVPGDERQLVMEYVSYYVIPKSYPGGVVELTVSWSSPTFGNTMLETADEMAESLTLRPAESAEFAAHETV</sequence>